<dbReference type="VEuPathDB" id="FungiDB:UREG_07631"/>
<feature type="compositionally biased region" description="Basic and acidic residues" evidence="1">
    <location>
        <begin position="126"/>
        <end position="149"/>
    </location>
</feature>
<dbReference type="EMBL" id="CH476619">
    <property type="protein sequence ID" value="EEP82766.1"/>
    <property type="molecule type" value="Genomic_DNA"/>
</dbReference>
<name>C4JZN0_UNCRE</name>
<feature type="region of interest" description="Disordered" evidence="1">
    <location>
        <begin position="246"/>
        <end position="352"/>
    </location>
</feature>
<dbReference type="GeneID" id="8437885"/>
<reference evidence="3" key="1">
    <citation type="journal article" date="2009" name="Genome Res.">
        <title>Comparative genomic analyses of the human fungal pathogens Coccidioides and their relatives.</title>
        <authorList>
            <person name="Sharpton T.J."/>
            <person name="Stajich J.E."/>
            <person name="Rounsley S.D."/>
            <person name="Gardner M.J."/>
            <person name="Wortman J.R."/>
            <person name="Jordar V.S."/>
            <person name="Maiti R."/>
            <person name="Kodira C.D."/>
            <person name="Neafsey D.E."/>
            <person name="Zeng Q."/>
            <person name="Hung C.-Y."/>
            <person name="McMahan C."/>
            <person name="Muszewska A."/>
            <person name="Grynberg M."/>
            <person name="Mandel M.A."/>
            <person name="Kellner E.M."/>
            <person name="Barker B.M."/>
            <person name="Galgiani J.N."/>
            <person name="Orbach M.J."/>
            <person name="Kirkland T.N."/>
            <person name="Cole G.T."/>
            <person name="Henn M.R."/>
            <person name="Birren B.W."/>
            <person name="Taylor J.W."/>
        </authorList>
    </citation>
    <scope>NUCLEOTIDE SEQUENCE [LARGE SCALE GENOMIC DNA]</scope>
    <source>
        <strain evidence="3">UAMH 1704</strain>
    </source>
</reference>
<evidence type="ECO:0000313" key="3">
    <source>
        <dbReference type="Proteomes" id="UP000002058"/>
    </source>
</evidence>
<sequence length="699" mass="78365">MGHHDLAVMQRDRVVEWLLQVNPSDGTPIESGVPMGGGHITEYQGNCSSAVPGDANTIPCGQRGIGGPIEFMELPRKSDLKHPTYLNPGVTQPNPTRMPFSNIDNDAQPATSALYEKQPRRKTRKDRYDPKEASRNRDQSKVARNENKKFRNTKRVKRKHGKRLLEDQFVAPNVSQKRLTLSSNFDVGMFARGRASSPLSYKVPDLTFSEMKFLSHTAKQNQTITPTDVNKDRAVNRPPILEISEYFARPQLPKEPAKSCASSTSRSKVNPQKSMEESISINQPPNNAVIAPLDSSPRLQVAHRHSGKRTSRSTTYYSWSESNSDENSGFENRAGGNAPHPPPPHKPVPMKSENQAQLQRLVDDFEYDPLAISKAYDMVFKNAYLGQACESTASSKVVYSLEDLKELANQLFASTPGLRQWATCPLDGVEQQYGSTSHCGSMRENACSAYIEPATQQSQSWKLELPYLEDKSKARSQPQVSERIEQEHHLLNGYFENRPSHAHGIDRKYLPGNVESILGGPEAPSPLSTGTTRNLTNPFTFTRSRLEGTTTRESLYQMNFQEPGKMFGQRCTDILNGNPGPSTPIRPRLFNISNANLETLLPSDAREWSEELMNEEGDQKTNDLEHLEEPCAARPSLYMYRHSNLNPDDEPQKSTTHRDGNPPPFFLPFDTTLQPLQRNSSNIASLAGLSSFWRPNKLY</sequence>
<organism evidence="2 3">
    <name type="scientific">Uncinocarpus reesii (strain UAMH 1704)</name>
    <dbReference type="NCBI Taxonomy" id="336963"/>
    <lineage>
        <taxon>Eukaryota</taxon>
        <taxon>Fungi</taxon>
        <taxon>Dikarya</taxon>
        <taxon>Ascomycota</taxon>
        <taxon>Pezizomycotina</taxon>
        <taxon>Eurotiomycetes</taxon>
        <taxon>Eurotiomycetidae</taxon>
        <taxon>Onygenales</taxon>
        <taxon>Onygenaceae</taxon>
        <taxon>Uncinocarpus</taxon>
    </lineage>
</organism>
<feature type="compositionally biased region" description="Basic residues" evidence="1">
    <location>
        <begin position="301"/>
        <end position="311"/>
    </location>
</feature>
<evidence type="ECO:0000313" key="2">
    <source>
        <dbReference type="EMBL" id="EEP82766.1"/>
    </source>
</evidence>
<dbReference type="eggNOG" id="ENOG502SG1I">
    <property type="taxonomic scope" value="Eukaryota"/>
</dbReference>
<gene>
    <name evidence="2" type="ORF">UREG_07631</name>
</gene>
<feature type="compositionally biased region" description="Basic and acidic residues" evidence="1">
    <location>
        <begin position="650"/>
        <end position="660"/>
    </location>
</feature>
<evidence type="ECO:0000256" key="1">
    <source>
        <dbReference type="SAM" id="MobiDB-lite"/>
    </source>
</evidence>
<dbReference type="RefSeq" id="XP_002582858.1">
    <property type="nucleotide sequence ID" value="XM_002582812.1"/>
</dbReference>
<dbReference type="AlphaFoldDB" id="C4JZN0"/>
<proteinExistence type="predicted"/>
<accession>C4JZN0</accession>
<keyword evidence="3" id="KW-1185">Reference proteome</keyword>
<feature type="compositionally biased region" description="Polar residues" evidence="1">
    <location>
        <begin position="260"/>
        <end position="286"/>
    </location>
</feature>
<dbReference type="KEGG" id="ure:UREG_07631"/>
<protein>
    <submittedName>
        <fullName evidence="2">Uncharacterized protein</fullName>
    </submittedName>
</protein>
<dbReference type="STRING" id="336963.C4JZN0"/>
<feature type="region of interest" description="Disordered" evidence="1">
    <location>
        <begin position="80"/>
        <end position="159"/>
    </location>
</feature>
<dbReference type="OrthoDB" id="2537141at2759"/>
<dbReference type="Proteomes" id="UP000002058">
    <property type="component" value="Unassembled WGS sequence"/>
</dbReference>
<feature type="compositionally biased region" description="Polar residues" evidence="1">
    <location>
        <begin position="102"/>
        <end position="111"/>
    </location>
</feature>
<feature type="compositionally biased region" description="Polar residues" evidence="1">
    <location>
        <begin position="319"/>
        <end position="330"/>
    </location>
</feature>
<feature type="compositionally biased region" description="Basic residues" evidence="1">
    <location>
        <begin position="150"/>
        <end position="159"/>
    </location>
</feature>
<dbReference type="InParanoid" id="C4JZN0"/>
<feature type="region of interest" description="Disordered" evidence="1">
    <location>
        <begin position="641"/>
        <end position="666"/>
    </location>
</feature>
<dbReference type="HOGENOM" id="CLU_394405_0_0_1"/>